<accession>A0A314KKV6</accession>
<name>A0A314KKV6_NICAT</name>
<dbReference type="PANTHER" id="PTHR34222:SF89">
    <property type="match status" value="1"/>
</dbReference>
<organism evidence="1 2">
    <name type="scientific">Nicotiana attenuata</name>
    <name type="common">Coyote tobacco</name>
    <dbReference type="NCBI Taxonomy" id="49451"/>
    <lineage>
        <taxon>Eukaryota</taxon>
        <taxon>Viridiplantae</taxon>
        <taxon>Streptophyta</taxon>
        <taxon>Embryophyta</taxon>
        <taxon>Tracheophyta</taxon>
        <taxon>Spermatophyta</taxon>
        <taxon>Magnoliopsida</taxon>
        <taxon>eudicotyledons</taxon>
        <taxon>Gunneridae</taxon>
        <taxon>Pentapetalae</taxon>
        <taxon>asterids</taxon>
        <taxon>lamiids</taxon>
        <taxon>Solanales</taxon>
        <taxon>Solanaceae</taxon>
        <taxon>Nicotianoideae</taxon>
        <taxon>Nicotianeae</taxon>
        <taxon>Nicotiana</taxon>
    </lineage>
</organism>
<evidence type="ECO:0008006" key="3">
    <source>
        <dbReference type="Google" id="ProtNLM"/>
    </source>
</evidence>
<feature type="non-terminal residue" evidence="1">
    <location>
        <position position="222"/>
    </location>
</feature>
<dbReference type="Proteomes" id="UP000187609">
    <property type="component" value="Unassembled WGS sequence"/>
</dbReference>
<proteinExistence type="predicted"/>
<dbReference type="PANTHER" id="PTHR34222">
    <property type="entry name" value="GAG_PRE-INTEGRS DOMAIN-CONTAINING PROTEIN"/>
    <property type="match status" value="1"/>
</dbReference>
<evidence type="ECO:0000313" key="1">
    <source>
        <dbReference type="EMBL" id="OIT29812.1"/>
    </source>
</evidence>
<gene>
    <name evidence="1" type="ORF">A4A49_65783</name>
</gene>
<keyword evidence="2" id="KW-1185">Reference proteome</keyword>
<comment type="caution">
    <text evidence="1">The sequence shown here is derived from an EMBL/GenBank/DDBJ whole genome shotgun (WGS) entry which is preliminary data.</text>
</comment>
<dbReference type="Gramene" id="OIT29812">
    <property type="protein sequence ID" value="OIT29812"/>
    <property type="gene ID" value="A4A49_65783"/>
</dbReference>
<sequence length="222" mass="24705">ILMMNPLPSLAQAFSILIQEEKQREVKPNNQLTNVADYTGYMNHNQQGNRTGYSSYRGGQFGNRPRPFCDYCKKPGHTKERCYKLHGYPQDSRFNKGKRIAANVHGGQGESVIKGEDGNNGSTQEQDRTMQSLTKEQYNQLVSILENFHAGNAGNEMKAGAVNFAGISACSTHFDSSSSSREYSRSAADSWILDSGASNHMTYDKSMLINVKTLVYPFLVTL</sequence>
<dbReference type="EMBL" id="MJEQ01001680">
    <property type="protein sequence ID" value="OIT29812.1"/>
    <property type="molecule type" value="Genomic_DNA"/>
</dbReference>
<dbReference type="AlphaFoldDB" id="A0A314KKV6"/>
<feature type="non-terminal residue" evidence="1">
    <location>
        <position position="1"/>
    </location>
</feature>
<reference evidence="1" key="1">
    <citation type="submission" date="2016-11" db="EMBL/GenBank/DDBJ databases">
        <title>The genome of Nicotiana attenuata.</title>
        <authorList>
            <person name="Xu S."/>
            <person name="Brockmoeller T."/>
            <person name="Gaquerel E."/>
            <person name="Navarro A."/>
            <person name="Kuhl H."/>
            <person name="Gase K."/>
            <person name="Ling Z."/>
            <person name="Zhou W."/>
            <person name="Kreitzer C."/>
            <person name="Stanke M."/>
            <person name="Tang H."/>
            <person name="Lyons E."/>
            <person name="Pandey P."/>
            <person name="Pandey S.P."/>
            <person name="Timmermann B."/>
            <person name="Baldwin I.T."/>
        </authorList>
    </citation>
    <scope>NUCLEOTIDE SEQUENCE [LARGE SCALE GENOMIC DNA]</scope>
    <source>
        <strain evidence="1">UT</strain>
    </source>
</reference>
<protein>
    <recommendedName>
        <fullName evidence="3">CCHC-type domain-containing protein</fullName>
    </recommendedName>
</protein>
<evidence type="ECO:0000313" key="2">
    <source>
        <dbReference type="Proteomes" id="UP000187609"/>
    </source>
</evidence>